<dbReference type="GO" id="GO:0016757">
    <property type="term" value="F:glycosyltransferase activity"/>
    <property type="evidence" value="ECO:0007669"/>
    <property type="project" value="InterPro"/>
</dbReference>
<gene>
    <name evidence="2" type="ORF">LCGC14_2788270</name>
</gene>
<dbReference type="Gene3D" id="3.40.50.2000">
    <property type="entry name" value="Glycogen Phosphorylase B"/>
    <property type="match status" value="1"/>
</dbReference>
<protein>
    <recommendedName>
        <fullName evidence="1">Glycosyl transferase family 1 domain-containing protein</fullName>
    </recommendedName>
</protein>
<feature type="domain" description="Glycosyl transferase family 1" evidence="1">
    <location>
        <begin position="332"/>
        <end position="377"/>
    </location>
</feature>
<dbReference type="Pfam" id="PF00534">
    <property type="entry name" value="Glycos_transf_1"/>
    <property type="match status" value="1"/>
</dbReference>
<feature type="non-terminal residue" evidence="2">
    <location>
        <position position="412"/>
    </location>
</feature>
<feature type="non-terminal residue" evidence="2">
    <location>
        <position position="1"/>
    </location>
</feature>
<dbReference type="InterPro" id="IPR001296">
    <property type="entry name" value="Glyco_trans_1"/>
</dbReference>
<dbReference type="AlphaFoldDB" id="A0A0F8YR94"/>
<comment type="caution">
    <text evidence="2">The sequence shown here is derived from an EMBL/GenBank/DDBJ whole genome shotgun (WGS) entry which is preliminary data.</text>
</comment>
<dbReference type="EMBL" id="LAZR01051993">
    <property type="protein sequence ID" value="KKK83948.1"/>
    <property type="molecule type" value="Genomic_DNA"/>
</dbReference>
<organism evidence="2">
    <name type="scientific">marine sediment metagenome</name>
    <dbReference type="NCBI Taxonomy" id="412755"/>
    <lineage>
        <taxon>unclassified sequences</taxon>
        <taxon>metagenomes</taxon>
        <taxon>ecological metagenomes</taxon>
    </lineage>
</organism>
<evidence type="ECO:0000259" key="1">
    <source>
        <dbReference type="Pfam" id="PF00534"/>
    </source>
</evidence>
<reference evidence="2" key="1">
    <citation type="journal article" date="2015" name="Nature">
        <title>Complex archaea that bridge the gap between prokaryotes and eukaryotes.</title>
        <authorList>
            <person name="Spang A."/>
            <person name="Saw J.H."/>
            <person name="Jorgensen S.L."/>
            <person name="Zaremba-Niedzwiedzka K."/>
            <person name="Martijn J."/>
            <person name="Lind A.E."/>
            <person name="van Eijk R."/>
            <person name="Schleper C."/>
            <person name="Guy L."/>
            <person name="Ettema T.J."/>
        </authorList>
    </citation>
    <scope>NUCLEOTIDE SEQUENCE</scope>
</reference>
<accession>A0A0F8YR94</accession>
<name>A0A0F8YR94_9ZZZZ</name>
<dbReference type="SUPFAM" id="SSF53756">
    <property type="entry name" value="UDP-Glycosyltransferase/glycogen phosphorylase"/>
    <property type="match status" value="1"/>
</dbReference>
<evidence type="ECO:0000313" key="2">
    <source>
        <dbReference type="EMBL" id="KKK83948.1"/>
    </source>
</evidence>
<sequence>WELYKDFYFTKLERGSQEYNALIIKLWKQVKKICKKLGQYIEDNEISLLYIINICSNPGNVAYCLSLVLISEYLGIPVVNNNHDFYWEGGSRPVDLKLNRVGKGPRDFFFTNSDIGEFFSIIEILYPWESRSWINVNINKGQTEHLIKQNGHNPANIFEIGTAVDTNIYQNISKRDKINAYLQIEKILSRYKKTLVGYSVKDVISNKLVDQKNPKPILIGSKTKAIDKFSSENIVFLQPTRIISRKRIEVSFLLIKGIFLDPVFIDHLEKNPNLKLTLLITGPIAAGQYAYFEKLIESFDRFMDQLREEYRERIYMACLFSELDRESFKKRFKHPAGIPELYNIASLILLPSKTEGRGLPIIEATACGTPIFCRRYEPTDVYREVIGEHLEEKDRLRVIGFDGKNIKPKHTH</sequence>
<proteinExistence type="predicted"/>